<dbReference type="RefSeq" id="WP_284198157.1">
    <property type="nucleotide sequence ID" value="NZ_BSOG01000006.1"/>
</dbReference>
<comment type="caution">
    <text evidence="1">The sequence shown here is derived from an EMBL/GenBank/DDBJ whole genome shotgun (WGS) entry which is preliminary data.</text>
</comment>
<reference evidence="2" key="1">
    <citation type="journal article" date="2019" name="Int. J. Syst. Evol. Microbiol.">
        <title>The Global Catalogue of Microorganisms (GCM) 10K type strain sequencing project: providing services to taxonomists for standard genome sequencing and annotation.</title>
        <authorList>
            <consortium name="The Broad Institute Genomics Platform"/>
            <consortium name="The Broad Institute Genome Sequencing Center for Infectious Disease"/>
            <person name="Wu L."/>
            <person name="Ma J."/>
        </authorList>
    </citation>
    <scope>NUCLEOTIDE SEQUENCE [LARGE SCALE GENOMIC DNA]</scope>
    <source>
        <strain evidence="2">NBRC 110044</strain>
    </source>
</reference>
<keyword evidence="2" id="KW-1185">Reference proteome</keyword>
<protein>
    <submittedName>
        <fullName evidence="1">Uncharacterized protein</fullName>
    </submittedName>
</protein>
<evidence type="ECO:0000313" key="2">
    <source>
        <dbReference type="Proteomes" id="UP001156706"/>
    </source>
</evidence>
<sequence>MKLTKVTLMLWDEQVVRVDAHADHLGVSRSCTARMLLDWVLANPPSLVNLLRVRKAGAAI</sequence>
<dbReference type="Proteomes" id="UP001156706">
    <property type="component" value="Unassembled WGS sequence"/>
</dbReference>
<gene>
    <name evidence="1" type="ORF">GCM10007907_38010</name>
</gene>
<name>A0ABQ5YK75_9NEIS</name>
<dbReference type="EMBL" id="BSOG01000006">
    <property type="protein sequence ID" value="GLR15011.1"/>
    <property type="molecule type" value="Genomic_DNA"/>
</dbReference>
<accession>A0ABQ5YK75</accession>
<proteinExistence type="predicted"/>
<evidence type="ECO:0000313" key="1">
    <source>
        <dbReference type="EMBL" id="GLR15011.1"/>
    </source>
</evidence>
<organism evidence="1 2">
    <name type="scientific">Chitinimonas prasina</name>
    <dbReference type="NCBI Taxonomy" id="1434937"/>
    <lineage>
        <taxon>Bacteria</taxon>
        <taxon>Pseudomonadati</taxon>
        <taxon>Pseudomonadota</taxon>
        <taxon>Betaproteobacteria</taxon>
        <taxon>Neisseriales</taxon>
        <taxon>Chitinibacteraceae</taxon>
        <taxon>Chitinimonas</taxon>
    </lineage>
</organism>